<feature type="compositionally biased region" description="Low complexity" evidence="6">
    <location>
        <begin position="57"/>
        <end position="102"/>
    </location>
</feature>
<evidence type="ECO:0000256" key="3">
    <source>
        <dbReference type="ARBA" id="ARBA00022737"/>
    </source>
</evidence>
<dbReference type="InterPro" id="IPR002557">
    <property type="entry name" value="Chitin-bd_dom"/>
</dbReference>
<feature type="domain" description="GH18" evidence="8">
    <location>
        <begin position="1"/>
        <end position="33"/>
    </location>
</feature>
<evidence type="ECO:0000256" key="6">
    <source>
        <dbReference type="SAM" id="MobiDB-lite"/>
    </source>
</evidence>
<protein>
    <recommendedName>
        <fullName evidence="11">Chitinase</fullName>
    </recommendedName>
</protein>
<dbReference type="InterPro" id="IPR036508">
    <property type="entry name" value="Chitin-bd_dom_sf"/>
</dbReference>
<dbReference type="Gene3D" id="3.20.20.80">
    <property type="entry name" value="Glycosidases"/>
    <property type="match status" value="2"/>
</dbReference>
<keyword evidence="1" id="KW-0147">Chitin-binding</keyword>
<keyword evidence="5" id="KW-0325">Glycoprotein</keyword>
<organism evidence="9 10">
    <name type="scientific">Brachionus calyciflorus</name>
    <dbReference type="NCBI Taxonomy" id="104777"/>
    <lineage>
        <taxon>Eukaryota</taxon>
        <taxon>Metazoa</taxon>
        <taxon>Spiralia</taxon>
        <taxon>Gnathifera</taxon>
        <taxon>Rotifera</taxon>
        <taxon>Eurotatoria</taxon>
        <taxon>Monogononta</taxon>
        <taxon>Pseudotrocha</taxon>
        <taxon>Ploima</taxon>
        <taxon>Brachionidae</taxon>
        <taxon>Brachionus</taxon>
    </lineage>
</organism>
<dbReference type="Gene3D" id="2.170.140.10">
    <property type="entry name" value="Chitin binding domain"/>
    <property type="match status" value="1"/>
</dbReference>
<dbReference type="PANTHER" id="PTHR23301:SF106">
    <property type="entry name" value="CHITIN-BINDING TYPE-2 DOMAIN-CONTAINING PROTEIN-RELATED"/>
    <property type="match status" value="1"/>
</dbReference>
<dbReference type="GO" id="GO:0005576">
    <property type="term" value="C:extracellular region"/>
    <property type="evidence" value="ECO:0007669"/>
    <property type="project" value="InterPro"/>
</dbReference>
<evidence type="ECO:0000256" key="2">
    <source>
        <dbReference type="ARBA" id="ARBA00022729"/>
    </source>
</evidence>
<keyword evidence="10" id="KW-1185">Reference proteome</keyword>
<keyword evidence="3" id="KW-0677">Repeat</keyword>
<dbReference type="OrthoDB" id="6020543at2759"/>
<keyword evidence="2" id="KW-0732">Signal</keyword>
<dbReference type="PROSITE" id="PS51910">
    <property type="entry name" value="GH18_2"/>
    <property type="match status" value="1"/>
</dbReference>
<evidence type="ECO:0000256" key="4">
    <source>
        <dbReference type="ARBA" id="ARBA00023157"/>
    </source>
</evidence>
<feature type="compositionally biased region" description="Low complexity" evidence="6">
    <location>
        <begin position="109"/>
        <end position="136"/>
    </location>
</feature>
<comment type="caution">
    <text evidence="9">The sequence shown here is derived from an EMBL/GenBank/DDBJ whole genome shotgun (WGS) entry which is preliminary data.</text>
</comment>
<evidence type="ECO:0008006" key="11">
    <source>
        <dbReference type="Google" id="ProtNLM"/>
    </source>
</evidence>
<sequence>MVWTIDFDDFKGTFCGQGDYPLMTILNEVLKDSQCFASAETTQITTESTEIITVSTEEISTTESTTASTTSTENWSTDSTSESTTSFDVTSTESTTIETTSELLPEFLSSENSETVSPTTETSTETTISESTTDSTIVPYMIPDSTASKNPLETESTIFSNEPLTSGIYSETSTSKSAIVCNGEDFVQSLAGCEYYQVCLKGFSEPMATLKCPENYWFDSQEATCVQNKPAHCDLSNAIVPYMTTESTSTLSSIGPVEILTTLVPIVSDDTTIFVYVTPETTTQTSTLVPMISDDTTLFIYVTPETTTQTSTAKTTSAEILTEAPTTKSTVYLTSKIQSTLTTLQTTRKNPTVTTIRTQTTQRRTQTTTQKPYQSSTKYQENYSKKFVCPEPSGLFQNTNDCKSFWHCSNSVAYEKKCPGNLFFDNKLKTCAWSSDSCNILNQNNNVLILQDKKLTRPPYTQPPNAFVCPKPNGFFENNKNCRTFYQCVRNVPYLKNCSGNLVFNEKFGVCDFKSSCNDKRN</sequence>
<dbReference type="Pfam" id="PF01607">
    <property type="entry name" value="CBM_14"/>
    <property type="match status" value="2"/>
</dbReference>
<evidence type="ECO:0000259" key="8">
    <source>
        <dbReference type="PROSITE" id="PS51910"/>
    </source>
</evidence>
<dbReference type="SMART" id="SM00494">
    <property type="entry name" value="ChtBD2"/>
    <property type="match status" value="3"/>
</dbReference>
<dbReference type="PROSITE" id="PS50940">
    <property type="entry name" value="CHIT_BIND_II"/>
    <property type="match status" value="3"/>
</dbReference>
<dbReference type="EMBL" id="CAJNOC010002457">
    <property type="protein sequence ID" value="CAF0934317.1"/>
    <property type="molecule type" value="Genomic_DNA"/>
</dbReference>
<accession>A0A814BYM4</accession>
<dbReference type="GO" id="GO:0005975">
    <property type="term" value="P:carbohydrate metabolic process"/>
    <property type="evidence" value="ECO:0007669"/>
    <property type="project" value="InterPro"/>
</dbReference>
<gene>
    <name evidence="9" type="ORF">OXX778_LOCUS13081</name>
</gene>
<reference evidence="9" key="1">
    <citation type="submission" date="2021-02" db="EMBL/GenBank/DDBJ databases">
        <authorList>
            <person name="Nowell W R."/>
        </authorList>
    </citation>
    <scope>NUCLEOTIDE SEQUENCE</scope>
    <source>
        <strain evidence="9">Ploen Becks lab</strain>
    </source>
</reference>
<evidence type="ECO:0000256" key="5">
    <source>
        <dbReference type="ARBA" id="ARBA00023180"/>
    </source>
</evidence>
<name>A0A814BYM4_9BILA</name>
<evidence type="ECO:0000259" key="7">
    <source>
        <dbReference type="PROSITE" id="PS50940"/>
    </source>
</evidence>
<dbReference type="Proteomes" id="UP000663879">
    <property type="component" value="Unassembled WGS sequence"/>
</dbReference>
<evidence type="ECO:0000313" key="10">
    <source>
        <dbReference type="Proteomes" id="UP000663879"/>
    </source>
</evidence>
<evidence type="ECO:0000256" key="1">
    <source>
        <dbReference type="ARBA" id="ARBA00022669"/>
    </source>
</evidence>
<feature type="domain" description="Chitin-binding type-2" evidence="7">
    <location>
        <begin position="386"/>
        <end position="440"/>
    </location>
</feature>
<proteinExistence type="predicted"/>
<feature type="domain" description="Chitin-binding type-2" evidence="7">
    <location>
        <begin position="178"/>
        <end position="235"/>
    </location>
</feature>
<dbReference type="InterPro" id="IPR051940">
    <property type="entry name" value="Chitin_bind-dev_reg"/>
</dbReference>
<feature type="domain" description="Chitin-binding type-2" evidence="7">
    <location>
        <begin position="466"/>
        <end position="519"/>
    </location>
</feature>
<dbReference type="SUPFAM" id="SSF57625">
    <property type="entry name" value="Invertebrate chitin-binding proteins"/>
    <property type="match status" value="3"/>
</dbReference>
<evidence type="ECO:0000313" key="9">
    <source>
        <dbReference type="EMBL" id="CAF0934317.1"/>
    </source>
</evidence>
<dbReference type="PANTHER" id="PTHR23301">
    <property type="entry name" value="CHITIN BINDING PERITROPHIN-A"/>
    <property type="match status" value="1"/>
</dbReference>
<dbReference type="InterPro" id="IPR001223">
    <property type="entry name" value="Glyco_hydro18_cat"/>
</dbReference>
<keyword evidence="4" id="KW-1015">Disulfide bond</keyword>
<dbReference type="AlphaFoldDB" id="A0A814BYM4"/>
<feature type="region of interest" description="Disordered" evidence="6">
    <location>
        <begin position="57"/>
        <end position="152"/>
    </location>
</feature>
<dbReference type="GO" id="GO:0008061">
    <property type="term" value="F:chitin binding"/>
    <property type="evidence" value="ECO:0007669"/>
    <property type="project" value="UniProtKB-KW"/>
</dbReference>